<gene>
    <name evidence="1" type="ORF">C0Z19_19575</name>
</gene>
<sequence length="368" mass="41576">MPTTKRRITADMIRQMFRKPHAFGFFQLVRLLEHWYKRHTPGASRDVPTEKLFFRNTVSLSFAPSEVERMQLRDADGALLDGYEDVSIAVAQDQIERIGRIEVTPAFFGLLGVHGALPLHYTEQTAGRESLKREFAARAFLDVFSNRATALFWSAWKKYRLPFHYRTDQDEHYLPRMLALAGVADSGTRTRLRSGRGAFLDETIASHAHATRHWPMSSVYLQQTLSEYFGVPVQVKPLAGRRYSVPRNHLSGWTQSGGMNMTLGATALAGERVWQCDIGVQLLIGPLSKRDYEAFLPGFDRAVALRRLLTMLAGVTAEYEVSLVLRRAEVNPARLGESGRLGWDAFLCTQDPRSDRADVCYELPANQG</sequence>
<keyword evidence="2" id="KW-1185">Reference proteome</keyword>
<evidence type="ECO:0000313" key="1">
    <source>
        <dbReference type="EMBL" id="PMS20558.1"/>
    </source>
</evidence>
<dbReference type="Pfam" id="PF06996">
    <property type="entry name" value="T6SS_TssG"/>
    <property type="match status" value="1"/>
</dbReference>
<dbReference type="AlphaFoldDB" id="A0A2N7VTR9"/>
<accession>A0A2N7VTR9</accession>
<dbReference type="InterPro" id="IPR010732">
    <property type="entry name" value="T6SS_TssG-like"/>
</dbReference>
<dbReference type="PANTHER" id="PTHR35564">
    <property type="match status" value="1"/>
</dbReference>
<name>A0A2N7VTR9_9BURK</name>
<dbReference type="EMBL" id="PNYB01000018">
    <property type="protein sequence ID" value="PMS20558.1"/>
    <property type="molecule type" value="Genomic_DNA"/>
</dbReference>
<protein>
    <submittedName>
        <fullName evidence="1">Type VI secretion system baseplate subunit TssG</fullName>
    </submittedName>
</protein>
<organism evidence="1 2">
    <name type="scientific">Trinickia soli</name>
    <dbReference type="NCBI Taxonomy" id="380675"/>
    <lineage>
        <taxon>Bacteria</taxon>
        <taxon>Pseudomonadati</taxon>
        <taxon>Pseudomonadota</taxon>
        <taxon>Betaproteobacteria</taxon>
        <taxon>Burkholderiales</taxon>
        <taxon>Burkholderiaceae</taxon>
        <taxon>Trinickia</taxon>
    </lineage>
</organism>
<reference evidence="1 2" key="1">
    <citation type="submission" date="2018-01" db="EMBL/GenBank/DDBJ databases">
        <title>Whole genome analyses suggest that Burkholderia sensu lato contains two further novel genera in the rhizoxinica-symbiotica group Mycetohabitans gen. nov., and Trinickia gen. nov.: implications for the evolution of diazotrophy and nodulation in the Burkholderiaceae.</title>
        <authorList>
            <person name="Estrada-de los Santos P."/>
            <person name="Palmer M."/>
            <person name="Chavez-Ramirez B."/>
            <person name="Beukes C."/>
            <person name="Steenkamp E.T."/>
            <person name="Hirsch A.M."/>
            <person name="Manyaka P."/>
            <person name="Maluk M."/>
            <person name="Lafos M."/>
            <person name="Crook M."/>
            <person name="Gross E."/>
            <person name="Simon M.F."/>
            <person name="Bueno dos Reis Junior F."/>
            <person name="Poole P.S."/>
            <person name="Venter S.N."/>
            <person name="James E.K."/>
        </authorList>
    </citation>
    <scope>NUCLEOTIDE SEQUENCE [LARGE SCALE GENOMIC DNA]</scope>
    <source>
        <strain evidence="1 2">GP25-8</strain>
    </source>
</reference>
<dbReference type="NCBIfam" id="TIGR03347">
    <property type="entry name" value="VI_chp_1"/>
    <property type="match status" value="1"/>
</dbReference>
<dbReference type="RefSeq" id="WP_102611493.1">
    <property type="nucleotide sequence ID" value="NZ_CADIKD010000027.1"/>
</dbReference>
<dbReference type="PANTHER" id="PTHR35564:SF4">
    <property type="entry name" value="CYTOPLASMIC PROTEIN"/>
    <property type="match status" value="1"/>
</dbReference>
<proteinExistence type="predicted"/>
<comment type="caution">
    <text evidence="1">The sequence shown here is derived from an EMBL/GenBank/DDBJ whole genome shotgun (WGS) entry which is preliminary data.</text>
</comment>
<dbReference type="Proteomes" id="UP000235347">
    <property type="component" value="Unassembled WGS sequence"/>
</dbReference>
<evidence type="ECO:0000313" key="2">
    <source>
        <dbReference type="Proteomes" id="UP000235347"/>
    </source>
</evidence>